<dbReference type="HAMAP" id="MF_01008">
    <property type="entry name" value="MraZ"/>
    <property type="match status" value="1"/>
</dbReference>
<evidence type="ECO:0000256" key="6">
    <source>
        <dbReference type="ARBA" id="ARBA00023163"/>
    </source>
</evidence>
<evidence type="ECO:0000313" key="10">
    <source>
        <dbReference type="Proteomes" id="UP000178803"/>
    </source>
</evidence>
<protein>
    <recommendedName>
        <fullName evidence="1 7">Transcriptional regulator MraZ</fullName>
    </recommendedName>
</protein>
<dbReference type="InterPro" id="IPR035642">
    <property type="entry name" value="MraZ_N"/>
</dbReference>
<dbReference type="GO" id="GO:0009295">
    <property type="term" value="C:nucleoid"/>
    <property type="evidence" value="ECO:0007669"/>
    <property type="project" value="UniProtKB-SubCell"/>
</dbReference>
<evidence type="ECO:0000259" key="8">
    <source>
        <dbReference type="PROSITE" id="PS51740"/>
    </source>
</evidence>
<dbReference type="Pfam" id="PF02381">
    <property type="entry name" value="MraZ"/>
    <property type="match status" value="1"/>
</dbReference>
<comment type="subcellular location">
    <subcellularLocation>
        <location evidence="7">Cytoplasm</location>
        <location evidence="7">Nucleoid</location>
    </subcellularLocation>
</comment>
<feature type="domain" description="SpoVT-AbrB" evidence="8">
    <location>
        <begin position="68"/>
        <end position="111"/>
    </location>
</feature>
<dbReference type="InterPro" id="IPR020603">
    <property type="entry name" value="MraZ_dom"/>
</dbReference>
<evidence type="ECO:0000256" key="1">
    <source>
        <dbReference type="ARBA" id="ARBA00013860"/>
    </source>
</evidence>
<dbReference type="InterPro" id="IPR035644">
    <property type="entry name" value="MraZ_C"/>
</dbReference>
<dbReference type="CDD" id="cd16320">
    <property type="entry name" value="MraZ_N"/>
    <property type="match status" value="1"/>
</dbReference>
<dbReference type="Proteomes" id="UP000178803">
    <property type="component" value="Unassembled WGS sequence"/>
</dbReference>
<comment type="subunit">
    <text evidence="7">Forms oligomers.</text>
</comment>
<dbReference type="EMBL" id="MGIJ01000022">
    <property type="protein sequence ID" value="OGM87616.1"/>
    <property type="molecule type" value="Genomic_DNA"/>
</dbReference>
<comment type="caution">
    <text evidence="9">The sequence shown here is derived from an EMBL/GenBank/DDBJ whole genome shotgun (WGS) entry which is preliminary data.</text>
</comment>
<keyword evidence="6 7" id="KW-0804">Transcription</keyword>
<evidence type="ECO:0000256" key="7">
    <source>
        <dbReference type="HAMAP-Rule" id="MF_01008"/>
    </source>
</evidence>
<dbReference type="InterPro" id="IPR038619">
    <property type="entry name" value="MraZ_sf"/>
</dbReference>
<evidence type="ECO:0000256" key="4">
    <source>
        <dbReference type="ARBA" id="ARBA00023015"/>
    </source>
</evidence>
<comment type="similarity">
    <text evidence="7">Belongs to the MraZ family.</text>
</comment>
<reference evidence="9 10" key="1">
    <citation type="journal article" date="2016" name="Nat. Commun.">
        <title>Thousands of microbial genomes shed light on interconnected biogeochemical processes in an aquifer system.</title>
        <authorList>
            <person name="Anantharaman K."/>
            <person name="Brown C.T."/>
            <person name="Hug L.A."/>
            <person name="Sharon I."/>
            <person name="Castelle C.J."/>
            <person name="Probst A.J."/>
            <person name="Thomas B.C."/>
            <person name="Singh A."/>
            <person name="Wilkins M.J."/>
            <person name="Karaoz U."/>
            <person name="Brodie E.L."/>
            <person name="Williams K.H."/>
            <person name="Hubbard S.S."/>
            <person name="Banfield J.F."/>
        </authorList>
    </citation>
    <scope>NUCLEOTIDE SEQUENCE [LARGE SCALE GENOMIC DNA]</scope>
</reference>
<sequence length="137" mass="15711">MTSGSRVSVPSSFRQELGESFILAKWYEGCLVLIGKSYWEVLLKRITAGVETLLTPVREIERFIFTSAYEMTADEQGRIVIPERLVSYAGLGGEVYFLGVRDRVEIWNRVSWEEKEKEIAKEAPSYIEELAKKNGKR</sequence>
<organism evidence="9 10">
    <name type="scientific">Candidatus Woesebacteria bacterium RIFOXYD1_FULL_40_21</name>
    <dbReference type="NCBI Taxonomy" id="1802549"/>
    <lineage>
        <taxon>Bacteria</taxon>
        <taxon>Candidatus Woeseibacteriota</taxon>
    </lineage>
</organism>
<dbReference type="GO" id="GO:0005737">
    <property type="term" value="C:cytoplasm"/>
    <property type="evidence" value="ECO:0007669"/>
    <property type="project" value="UniProtKB-UniRule"/>
</dbReference>
<name>A0A1F8DGT6_9BACT</name>
<dbReference type="InterPro" id="IPR007159">
    <property type="entry name" value="SpoVT-AbrB_dom"/>
</dbReference>
<dbReference type="InterPro" id="IPR037914">
    <property type="entry name" value="SpoVT-AbrB_sf"/>
</dbReference>
<evidence type="ECO:0000256" key="5">
    <source>
        <dbReference type="ARBA" id="ARBA00023125"/>
    </source>
</evidence>
<dbReference type="SUPFAM" id="SSF89447">
    <property type="entry name" value="AbrB/MazE/MraZ-like"/>
    <property type="match status" value="1"/>
</dbReference>
<dbReference type="PROSITE" id="PS51740">
    <property type="entry name" value="SPOVT_ABRB"/>
    <property type="match status" value="1"/>
</dbReference>
<dbReference type="Gene3D" id="3.40.1550.20">
    <property type="entry name" value="Transcriptional regulator MraZ domain"/>
    <property type="match status" value="1"/>
</dbReference>
<keyword evidence="3" id="KW-0677">Repeat</keyword>
<dbReference type="GO" id="GO:0000976">
    <property type="term" value="F:transcription cis-regulatory region binding"/>
    <property type="evidence" value="ECO:0007669"/>
    <property type="project" value="TreeGrafter"/>
</dbReference>
<evidence type="ECO:0000256" key="3">
    <source>
        <dbReference type="ARBA" id="ARBA00022737"/>
    </source>
</evidence>
<dbReference type="CDD" id="cd16321">
    <property type="entry name" value="MraZ_C"/>
    <property type="match status" value="1"/>
</dbReference>
<keyword evidence="5 7" id="KW-0238">DNA-binding</keyword>
<dbReference type="GO" id="GO:0003700">
    <property type="term" value="F:DNA-binding transcription factor activity"/>
    <property type="evidence" value="ECO:0007669"/>
    <property type="project" value="UniProtKB-UniRule"/>
</dbReference>
<keyword evidence="4 7" id="KW-0805">Transcription regulation</keyword>
<dbReference type="PANTHER" id="PTHR34701">
    <property type="entry name" value="TRANSCRIPTIONAL REGULATOR MRAZ"/>
    <property type="match status" value="1"/>
</dbReference>
<dbReference type="GO" id="GO:2000143">
    <property type="term" value="P:negative regulation of DNA-templated transcription initiation"/>
    <property type="evidence" value="ECO:0007669"/>
    <property type="project" value="TreeGrafter"/>
</dbReference>
<dbReference type="AlphaFoldDB" id="A0A1F8DGT6"/>
<dbReference type="InterPro" id="IPR003444">
    <property type="entry name" value="MraZ"/>
</dbReference>
<evidence type="ECO:0000256" key="2">
    <source>
        <dbReference type="ARBA" id="ARBA00022490"/>
    </source>
</evidence>
<accession>A0A1F8DGT6</accession>
<evidence type="ECO:0000313" key="9">
    <source>
        <dbReference type="EMBL" id="OGM87616.1"/>
    </source>
</evidence>
<keyword evidence="2 7" id="KW-0963">Cytoplasm</keyword>
<gene>
    <name evidence="7" type="primary">mraZ</name>
    <name evidence="9" type="ORF">A2614_01480</name>
</gene>
<dbReference type="PANTHER" id="PTHR34701:SF1">
    <property type="entry name" value="TRANSCRIPTIONAL REGULATOR MRAZ"/>
    <property type="match status" value="1"/>
</dbReference>
<proteinExistence type="inferred from homology"/>